<dbReference type="EMBL" id="JANBPW010001070">
    <property type="protein sequence ID" value="KAJ1946314.1"/>
    <property type="molecule type" value="Genomic_DNA"/>
</dbReference>
<organism evidence="1 2">
    <name type="scientific">Linderina macrospora</name>
    <dbReference type="NCBI Taxonomy" id="4868"/>
    <lineage>
        <taxon>Eukaryota</taxon>
        <taxon>Fungi</taxon>
        <taxon>Fungi incertae sedis</taxon>
        <taxon>Zoopagomycota</taxon>
        <taxon>Kickxellomycotina</taxon>
        <taxon>Kickxellomycetes</taxon>
        <taxon>Kickxellales</taxon>
        <taxon>Kickxellaceae</taxon>
        <taxon>Linderina</taxon>
    </lineage>
</organism>
<proteinExistence type="predicted"/>
<dbReference type="Proteomes" id="UP001150603">
    <property type="component" value="Unassembled WGS sequence"/>
</dbReference>
<gene>
    <name evidence="1" type="ORF">FBU59_002058</name>
</gene>
<comment type="caution">
    <text evidence="1">The sequence shown here is derived from an EMBL/GenBank/DDBJ whole genome shotgun (WGS) entry which is preliminary data.</text>
</comment>
<reference evidence="1" key="1">
    <citation type="submission" date="2022-07" db="EMBL/GenBank/DDBJ databases">
        <title>Phylogenomic reconstructions and comparative analyses of Kickxellomycotina fungi.</title>
        <authorList>
            <person name="Reynolds N.K."/>
            <person name="Stajich J.E."/>
            <person name="Barry K."/>
            <person name="Grigoriev I.V."/>
            <person name="Crous P."/>
            <person name="Smith M.E."/>
        </authorList>
    </citation>
    <scope>NUCLEOTIDE SEQUENCE</scope>
    <source>
        <strain evidence="1">NRRL 5244</strain>
    </source>
</reference>
<evidence type="ECO:0000313" key="2">
    <source>
        <dbReference type="Proteomes" id="UP001150603"/>
    </source>
</evidence>
<protein>
    <submittedName>
        <fullName evidence="1">Uncharacterized protein</fullName>
    </submittedName>
</protein>
<keyword evidence="2" id="KW-1185">Reference proteome</keyword>
<accession>A0ACC1JCF9</accession>
<evidence type="ECO:0000313" key="1">
    <source>
        <dbReference type="EMBL" id="KAJ1946314.1"/>
    </source>
</evidence>
<name>A0ACC1JCF9_9FUNG</name>
<sequence>MPPRRPRNLRKTRASATDWDEPATDPSVKGEVGLDDLVEFRQYQQKHRGIDTETLAKGERSNKRKKTNQHDSTNTDDDPKPRTLDSAFAAETNTVDVNKHMMAYIEKEMDKRKPTKQTEPDAEDDLYRIPDHLQVVELKAVNEGNVAMASAMLTSIPEVDLGRSAMIRNIRETESLVAKMTDNGRAAKDGGRVVGTAGSTNRFKKMHDPSERSSRATDDITMQKFKKRMRR</sequence>